<dbReference type="EMBL" id="ACIJ02000028">
    <property type="protein sequence ID" value="EEX70413.1"/>
    <property type="molecule type" value="Genomic_DNA"/>
</dbReference>
<keyword evidence="2" id="KW-1185">Reference proteome</keyword>
<organism evidence="1 2">
    <name type="scientific">Alloprevotella tannerae ATCC 51259</name>
    <dbReference type="NCBI Taxonomy" id="626522"/>
    <lineage>
        <taxon>Bacteria</taxon>
        <taxon>Pseudomonadati</taxon>
        <taxon>Bacteroidota</taxon>
        <taxon>Bacteroidia</taxon>
        <taxon>Bacteroidales</taxon>
        <taxon>Prevotellaceae</taxon>
        <taxon>Alloprevotella</taxon>
    </lineage>
</organism>
<protein>
    <submittedName>
        <fullName evidence="1">Uncharacterized protein</fullName>
    </submittedName>
</protein>
<proteinExistence type="predicted"/>
<evidence type="ECO:0000313" key="1">
    <source>
        <dbReference type="EMBL" id="EEX70413.1"/>
    </source>
</evidence>
<name>C9LJP1_9BACT</name>
<accession>C9LJP1</accession>
<comment type="caution">
    <text evidence="1">The sequence shown here is derived from an EMBL/GenBank/DDBJ whole genome shotgun (WGS) entry which is preliminary data.</text>
</comment>
<dbReference type="HOGENOM" id="CLU_2495311_0_0_10"/>
<dbReference type="Proteomes" id="UP000003460">
    <property type="component" value="Unassembled WGS sequence"/>
</dbReference>
<gene>
    <name evidence="1" type="ORF">GCWU000325_02454</name>
</gene>
<reference evidence="1" key="1">
    <citation type="submission" date="2009-09" db="EMBL/GenBank/DDBJ databases">
        <authorList>
            <person name="Weinstock G."/>
            <person name="Sodergren E."/>
            <person name="Clifton S."/>
            <person name="Fulton L."/>
            <person name="Fulton B."/>
            <person name="Courtney L."/>
            <person name="Fronick C."/>
            <person name="Harrison M."/>
            <person name="Strong C."/>
            <person name="Farmer C."/>
            <person name="Delahaunty K."/>
            <person name="Markovic C."/>
            <person name="Hall O."/>
            <person name="Minx P."/>
            <person name="Tomlinson C."/>
            <person name="Mitreva M."/>
            <person name="Nelson J."/>
            <person name="Hou S."/>
            <person name="Wollam A."/>
            <person name="Pepin K.H."/>
            <person name="Johnson M."/>
            <person name="Bhonagiri V."/>
            <person name="Nash W.E."/>
            <person name="Warren W."/>
            <person name="Chinwalla A."/>
            <person name="Mardis E.R."/>
            <person name="Wilson R.K."/>
        </authorList>
    </citation>
    <scope>NUCLEOTIDE SEQUENCE [LARGE SCALE GENOMIC DNA]</scope>
    <source>
        <strain evidence="1">ATCC 51259</strain>
    </source>
</reference>
<evidence type="ECO:0000313" key="2">
    <source>
        <dbReference type="Proteomes" id="UP000003460"/>
    </source>
</evidence>
<sequence length="86" mass="10035">MTIRPEFFGELTQDFTCTTRKCRRHPRADWTRASFHCTRRPIVEISAARADKSTRAAPSFNVPIDYQAISIPNTKSKDIKRRMCKF</sequence>
<dbReference type="AlphaFoldDB" id="C9LJP1"/>